<dbReference type="Gene3D" id="2.130.10.10">
    <property type="entry name" value="YVTN repeat-like/Quinoprotein amine dehydrogenase"/>
    <property type="match status" value="2"/>
</dbReference>
<sequence length="322" mass="36108">LFNRITYSEDIRSKEFASSRSSIDLAKTWARSYGSFATGLFRGAFQKMKIAADSSNSTKVEDSSDSEAEQSESGQPSSGHSGTFVRPRKAKKGPFDFEHLRVVQELNNEHTGAVWCIRFSVCGRLMATAGQDSIIRVWAARSHFKYFTQMRERYQQKSSESSGSPSHEFQSAFRHMESFRPPSSSDEKSNVEGDLSGEEQESTNLFASKPYAVFKGHTADILDLSWSKNYFILSSGMDRTVKLWHLSRTECLCCFQHVDFVTCVAFLPKVFLSMMAKLEDGNRENVYIGHVIVSADLQGCIKIMVNRPKCSKPGINNFAGGE</sequence>
<keyword evidence="7" id="KW-1185">Reference proteome</keyword>
<keyword evidence="2 4" id="KW-0853">WD repeat</keyword>
<evidence type="ECO:0000256" key="2">
    <source>
        <dbReference type="ARBA" id="ARBA00022574"/>
    </source>
</evidence>
<dbReference type="PANTHER" id="PTHR14221">
    <property type="entry name" value="WD REPEAT DOMAIN 44"/>
    <property type="match status" value="1"/>
</dbReference>
<evidence type="ECO:0000256" key="3">
    <source>
        <dbReference type="ARBA" id="ARBA00022737"/>
    </source>
</evidence>
<feature type="non-terminal residue" evidence="6">
    <location>
        <position position="1"/>
    </location>
</feature>
<dbReference type="AlphaFoldDB" id="A0A0B1SRA9"/>
<gene>
    <name evidence="6" type="ORF">OESDEN_14546</name>
</gene>
<dbReference type="PROSITE" id="PS50294">
    <property type="entry name" value="WD_REPEATS_REGION"/>
    <property type="match status" value="2"/>
</dbReference>
<protein>
    <recommendedName>
        <fullName evidence="1">WD repeat-containing protein 44</fullName>
    </recommendedName>
</protein>
<name>A0A0B1SRA9_OESDE</name>
<dbReference type="InterPro" id="IPR036322">
    <property type="entry name" value="WD40_repeat_dom_sf"/>
</dbReference>
<dbReference type="InterPro" id="IPR040324">
    <property type="entry name" value="WDR44/Dgr2"/>
</dbReference>
<dbReference type="OrthoDB" id="1932312at2759"/>
<feature type="region of interest" description="Disordered" evidence="5">
    <location>
        <begin position="56"/>
        <end position="88"/>
    </location>
</feature>
<dbReference type="SMART" id="SM00320">
    <property type="entry name" value="WD40"/>
    <property type="match status" value="3"/>
</dbReference>
<dbReference type="SUPFAM" id="SSF50978">
    <property type="entry name" value="WD40 repeat-like"/>
    <property type="match status" value="1"/>
</dbReference>
<feature type="repeat" description="WD" evidence="4">
    <location>
        <begin position="214"/>
        <end position="247"/>
    </location>
</feature>
<evidence type="ECO:0000313" key="7">
    <source>
        <dbReference type="Proteomes" id="UP000053660"/>
    </source>
</evidence>
<dbReference type="InterPro" id="IPR001680">
    <property type="entry name" value="WD40_rpt"/>
</dbReference>
<evidence type="ECO:0000256" key="4">
    <source>
        <dbReference type="PROSITE-ProRule" id="PRU00221"/>
    </source>
</evidence>
<dbReference type="PROSITE" id="PS50082">
    <property type="entry name" value="WD_REPEATS_2"/>
    <property type="match status" value="2"/>
</dbReference>
<feature type="repeat" description="WD" evidence="4">
    <location>
        <begin position="107"/>
        <end position="138"/>
    </location>
</feature>
<keyword evidence="3" id="KW-0677">Repeat</keyword>
<dbReference type="EMBL" id="KN562829">
    <property type="protein sequence ID" value="KHJ85720.1"/>
    <property type="molecule type" value="Genomic_DNA"/>
</dbReference>
<evidence type="ECO:0000256" key="1">
    <source>
        <dbReference type="ARBA" id="ARBA00021207"/>
    </source>
</evidence>
<proteinExistence type="predicted"/>
<dbReference type="InterPro" id="IPR015943">
    <property type="entry name" value="WD40/YVTN_repeat-like_dom_sf"/>
</dbReference>
<accession>A0A0B1SRA9</accession>
<evidence type="ECO:0000313" key="6">
    <source>
        <dbReference type="EMBL" id="KHJ85720.1"/>
    </source>
</evidence>
<evidence type="ECO:0000256" key="5">
    <source>
        <dbReference type="SAM" id="MobiDB-lite"/>
    </source>
</evidence>
<organism evidence="6 7">
    <name type="scientific">Oesophagostomum dentatum</name>
    <name type="common">Nodular worm</name>
    <dbReference type="NCBI Taxonomy" id="61180"/>
    <lineage>
        <taxon>Eukaryota</taxon>
        <taxon>Metazoa</taxon>
        <taxon>Ecdysozoa</taxon>
        <taxon>Nematoda</taxon>
        <taxon>Chromadorea</taxon>
        <taxon>Rhabditida</taxon>
        <taxon>Rhabditina</taxon>
        <taxon>Rhabditomorpha</taxon>
        <taxon>Strongyloidea</taxon>
        <taxon>Strongylidae</taxon>
        <taxon>Oesophagostomum</taxon>
    </lineage>
</organism>
<dbReference type="Proteomes" id="UP000053660">
    <property type="component" value="Unassembled WGS sequence"/>
</dbReference>
<dbReference type="PANTHER" id="PTHR14221:SF0">
    <property type="entry name" value="WD REPEAT-CONTAINING PROTEIN 44"/>
    <property type="match status" value="1"/>
</dbReference>
<dbReference type="Pfam" id="PF00400">
    <property type="entry name" value="WD40"/>
    <property type="match status" value="2"/>
</dbReference>
<reference evidence="6 7" key="1">
    <citation type="submission" date="2014-03" db="EMBL/GenBank/DDBJ databases">
        <title>Draft genome of the hookworm Oesophagostomum dentatum.</title>
        <authorList>
            <person name="Mitreva M."/>
        </authorList>
    </citation>
    <scope>NUCLEOTIDE SEQUENCE [LARGE SCALE GENOMIC DNA]</scope>
    <source>
        <strain evidence="6 7">OD-Hann</strain>
    </source>
</reference>